<evidence type="ECO:0000313" key="3">
    <source>
        <dbReference type="EMBL" id="SPZ11641.1"/>
    </source>
</evidence>
<name>A0A2X2CY72_PSELU</name>
<feature type="transmembrane region" description="Helical" evidence="1">
    <location>
        <begin position="176"/>
        <end position="202"/>
    </location>
</feature>
<keyword evidence="3" id="KW-0808">Transferase</keyword>
<dbReference type="Proteomes" id="UP000626180">
    <property type="component" value="Unassembled WGS sequence"/>
</dbReference>
<evidence type="ECO:0000313" key="5">
    <source>
        <dbReference type="Proteomes" id="UP000626180"/>
    </source>
</evidence>
<evidence type="ECO:0000313" key="4">
    <source>
        <dbReference type="Proteomes" id="UP000250443"/>
    </source>
</evidence>
<protein>
    <submittedName>
        <fullName evidence="2">DUF2868 domain-containing protein</fullName>
    </submittedName>
    <submittedName>
        <fullName evidence="3">Glucose/maltose/N-acetylglucosamine-specific phosphotransferase system IIC component</fullName>
    </submittedName>
</protein>
<feature type="transmembrane region" description="Helical" evidence="1">
    <location>
        <begin position="108"/>
        <end position="132"/>
    </location>
</feature>
<sequence>MTEPTTAPSDSTLDALWLTEAVRLTEEEAGPLEDSEANRRARAAGGSFMQRLNLRAHLLGQRDGLIEARRHWRQGATLAFWLLAFLAVLSGAGLGFGALGDGMRPVNVFWALGSLLGLHLLTLLLWLIGFFGGGRSASVLGRLWLWLAGKLARDARAAQLGPALLILLGRQRLVRWGLGTLVHGLWLLALSAALGILLALLATRSYSFIWETTILSSDTFVTMTHALGALPALLGFPMPDIETIRASGNAAQGLEAARHAWAGWLVGVLIVYGLIPRALLFALCLWQWQRRRQQLTLDIEQPGYVLLREKLMPTTERLGVNDAAPEQLPEPSAGNLEIAGESAVLVAIELDDTQAWPPALPDTVRNAGVLDDGQQRRRLLEQLTRYPPVRLVIACDPRRSPDRGTLSLIGELARCAGTTRVWLLPAPAGAQLDADRLDDWRQGLDRMALPHGERSPLEWLETGYE</sequence>
<feature type="transmembrane region" description="Helical" evidence="1">
    <location>
        <begin position="261"/>
        <end position="286"/>
    </location>
</feature>
<dbReference type="InterPro" id="IPR021296">
    <property type="entry name" value="DUF2868"/>
</dbReference>
<keyword evidence="5" id="KW-1185">Reference proteome</keyword>
<dbReference type="EMBL" id="JADMCD010000007">
    <property type="protein sequence ID" value="MBF8641855.1"/>
    <property type="molecule type" value="Genomic_DNA"/>
</dbReference>
<dbReference type="Proteomes" id="UP000250443">
    <property type="component" value="Unassembled WGS sequence"/>
</dbReference>
<dbReference type="EMBL" id="UAUF01000014">
    <property type="protein sequence ID" value="SPZ11641.1"/>
    <property type="molecule type" value="Genomic_DNA"/>
</dbReference>
<accession>A0A2X2CY72</accession>
<feature type="transmembrane region" description="Helical" evidence="1">
    <location>
        <begin position="78"/>
        <end position="96"/>
    </location>
</feature>
<dbReference type="GO" id="GO:0016740">
    <property type="term" value="F:transferase activity"/>
    <property type="evidence" value="ECO:0007669"/>
    <property type="project" value="UniProtKB-KW"/>
</dbReference>
<organism evidence="3 4">
    <name type="scientific">Pseudomonas luteola</name>
    <dbReference type="NCBI Taxonomy" id="47886"/>
    <lineage>
        <taxon>Bacteria</taxon>
        <taxon>Pseudomonadati</taxon>
        <taxon>Pseudomonadota</taxon>
        <taxon>Gammaproteobacteria</taxon>
        <taxon>Pseudomonadales</taxon>
        <taxon>Pseudomonadaceae</taxon>
        <taxon>Pseudomonas</taxon>
    </lineage>
</organism>
<reference evidence="2 5" key="2">
    <citation type="submission" date="2020-10" db="EMBL/GenBank/DDBJ databases">
        <title>Genome sequences of Pseudomonas isolates.</title>
        <authorList>
            <person name="Wessels L."/>
            <person name="Reich F."/>
            <person name="Hammerl J."/>
        </authorList>
    </citation>
    <scope>NUCLEOTIDE SEQUENCE [LARGE SCALE GENOMIC DNA]</scope>
    <source>
        <strain evidence="2 5">20-MO00624-0</strain>
    </source>
</reference>
<evidence type="ECO:0000256" key="1">
    <source>
        <dbReference type="SAM" id="Phobius"/>
    </source>
</evidence>
<keyword evidence="1" id="KW-0472">Membrane</keyword>
<dbReference type="RefSeq" id="WP_010795646.1">
    <property type="nucleotide sequence ID" value="NZ_CP069262.1"/>
</dbReference>
<gene>
    <name evidence="2" type="ORF">IRZ65_14300</name>
    <name evidence="3" type="ORF">NCTC11842_03888</name>
</gene>
<dbReference type="AlphaFoldDB" id="A0A2X2CY72"/>
<evidence type="ECO:0000313" key="2">
    <source>
        <dbReference type="EMBL" id="MBF8641855.1"/>
    </source>
</evidence>
<keyword evidence="1" id="KW-1133">Transmembrane helix</keyword>
<dbReference type="Pfam" id="PF11067">
    <property type="entry name" value="DUF2868"/>
    <property type="match status" value="1"/>
</dbReference>
<reference evidence="3 4" key="1">
    <citation type="submission" date="2018-06" db="EMBL/GenBank/DDBJ databases">
        <authorList>
            <consortium name="Pathogen Informatics"/>
            <person name="Doyle S."/>
        </authorList>
    </citation>
    <scope>NUCLEOTIDE SEQUENCE [LARGE SCALE GENOMIC DNA]</scope>
    <source>
        <strain evidence="3 4">NCTC11842</strain>
    </source>
</reference>
<proteinExistence type="predicted"/>
<keyword evidence="1" id="KW-0812">Transmembrane</keyword>